<gene>
    <name evidence="2" type="ORF">R1sor_006293</name>
</gene>
<name>A0ABD3HM65_9MARC</name>
<evidence type="ECO:0000313" key="2">
    <source>
        <dbReference type="EMBL" id="KAL3692642.1"/>
    </source>
</evidence>
<sequence>MRVGNSGVSPELEPGSLLRSTSANGLGKNGSGKSKSTSKLYRRNRSLSFSAYSSPPPLKKCKRVGCSTCGVCPASEAGSTFVYACASDVGAERRESSKANLMRPDAEAVTTVVENGSMLANWSVGDARELGGETRCMPSLVKQHSREEIWRRKSSEKVSQWLENSCQSSMSCIAALPAGSGGSDICSELEAPVISAAGPVLKGAETYSSQCSDVNPERIADSNSCTSSTVPPHSRVWGSGLRTVTLCGIRYSVRYLKLVVCLPVVILGFYLKTRRSFWDEYSLPPT</sequence>
<dbReference type="EMBL" id="JBJQOH010000003">
    <property type="protein sequence ID" value="KAL3692642.1"/>
    <property type="molecule type" value="Genomic_DNA"/>
</dbReference>
<evidence type="ECO:0000256" key="1">
    <source>
        <dbReference type="SAM" id="MobiDB-lite"/>
    </source>
</evidence>
<organism evidence="2 3">
    <name type="scientific">Riccia sorocarpa</name>
    <dbReference type="NCBI Taxonomy" id="122646"/>
    <lineage>
        <taxon>Eukaryota</taxon>
        <taxon>Viridiplantae</taxon>
        <taxon>Streptophyta</taxon>
        <taxon>Embryophyta</taxon>
        <taxon>Marchantiophyta</taxon>
        <taxon>Marchantiopsida</taxon>
        <taxon>Marchantiidae</taxon>
        <taxon>Marchantiales</taxon>
        <taxon>Ricciaceae</taxon>
        <taxon>Riccia</taxon>
    </lineage>
</organism>
<reference evidence="2 3" key="1">
    <citation type="submission" date="2024-09" db="EMBL/GenBank/DDBJ databases">
        <title>Chromosome-scale assembly of Riccia sorocarpa.</title>
        <authorList>
            <person name="Paukszto L."/>
        </authorList>
    </citation>
    <scope>NUCLEOTIDE SEQUENCE [LARGE SCALE GENOMIC DNA]</scope>
    <source>
        <strain evidence="2">LP-2024</strain>
        <tissue evidence="2">Aerial parts of the thallus</tissue>
    </source>
</reference>
<comment type="caution">
    <text evidence="2">The sequence shown here is derived from an EMBL/GenBank/DDBJ whole genome shotgun (WGS) entry which is preliminary data.</text>
</comment>
<keyword evidence="3" id="KW-1185">Reference proteome</keyword>
<dbReference type="Proteomes" id="UP001633002">
    <property type="component" value="Unassembled WGS sequence"/>
</dbReference>
<dbReference type="AlphaFoldDB" id="A0ABD3HM65"/>
<accession>A0ABD3HM65</accession>
<evidence type="ECO:0000313" key="3">
    <source>
        <dbReference type="Proteomes" id="UP001633002"/>
    </source>
</evidence>
<protein>
    <submittedName>
        <fullName evidence="2">Uncharacterized protein</fullName>
    </submittedName>
</protein>
<feature type="region of interest" description="Disordered" evidence="1">
    <location>
        <begin position="1"/>
        <end position="39"/>
    </location>
</feature>
<proteinExistence type="predicted"/>